<dbReference type="STRING" id="482461.SAMN05216244_1337"/>
<dbReference type="SUPFAM" id="SSF46458">
    <property type="entry name" value="Globin-like"/>
    <property type="match status" value="1"/>
</dbReference>
<organism evidence="5 6">
    <name type="scientific">Sediminibacillus halophilus</name>
    <dbReference type="NCBI Taxonomy" id="482461"/>
    <lineage>
        <taxon>Bacteria</taxon>
        <taxon>Bacillati</taxon>
        <taxon>Bacillota</taxon>
        <taxon>Bacilli</taxon>
        <taxon>Bacillales</taxon>
        <taxon>Bacillaceae</taxon>
        <taxon>Sediminibacillus</taxon>
    </lineage>
</organism>
<dbReference type="Gene3D" id="1.10.490.10">
    <property type="entry name" value="Globins"/>
    <property type="match status" value="1"/>
</dbReference>
<evidence type="ECO:0000313" key="6">
    <source>
        <dbReference type="Proteomes" id="UP000182347"/>
    </source>
</evidence>
<dbReference type="CDD" id="cd01068">
    <property type="entry name" value="globin_sensor"/>
    <property type="match status" value="1"/>
</dbReference>
<keyword evidence="6" id="KW-1185">Reference proteome</keyword>
<gene>
    <name evidence="5" type="ORF">SAMN05216244_1337</name>
</gene>
<sequence length="433" mass="48526">MQLGLKKRNGSSKGTFIDDTLAGKTRLNIDHHEDLKKQIRMINLQKQDLVVLASLKPFVQEKIHTIVEQFYRNLEHESSLMSIIETNSSVDRLKKTLLAHIQEMFDGKIDDDFIDKRLKIAHIHFKIGLEPKWYMCAFQDLLLSLIAIINEKIQTKEESLKAIESVTKILSLEQQLVLDAFQQENEKTHRQQEEEKNLLHSEIKDTSSELAAVFEETTGSIGELVANLEGILRISKEGTETSMDVEQTSITGKQDLEGQQEKMTDINDKMEKIKEETVGLLEISNQIGEVVTIVTGIAEQTNLLALNASIEAARAGEHGKGFTVVADEVRKLAEETKKSVSSVSELVGKTDAQINGVSSYISEVRELIHNGTDDMKQINQVFDTIVLKMKQSKNQSDSIEVEIETFKSSLDEVNNAVTHVAGSIDGLVELTKK</sequence>
<dbReference type="InterPro" id="IPR012292">
    <property type="entry name" value="Globin/Proto"/>
</dbReference>
<keyword evidence="3" id="KW-0175">Coiled coil</keyword>
<evidence type="ECO:0000256" key="1">
    <source>
        <dbReference type="ARBA" id="ARBA00023224"/>
    </source>
</evidence>
<dbReference type="OrthoDB" id="266313at2"/>
<protein>
    <submittedName>
        <fullName evidence="5">Heam-based aerotactic trancducer</fullName>
    </submittedName>
</protein>
<dbReference type="InterPro" id="IPR009050">
    <property type="entry name" value="Globin-like_sf"/>
</dbReference>
<dbReference type="PANTHER" id="PTHR32089">
    <property type="entry name" value="METHYL-ACCEPTING CHEMOTAXIS PROTEIN MCPB"/>
    <property type="match status" value="1"/>
</dbReference>
<dbReference type="AlphaFoldDB" id="A0A1G9P935"/>
<reference evidence="6" key="1">
    <citation type="submission" date="2016-10" db="EMBL/GenBank/DDBJ databases">
        <authorList>
            <person name="Varghese N."/>
            <person name="Submissions S."/>
        </authorList>
    </citation>
    <scope>NUCLEOTIDE SEQUENCE [LARGE SCALE GENOMIC DNA]</scope>
    <source>
        <strain evidence="6">CGMCC 1.6199</strain>
    </source>
</reference>
<dbReference type="InterPro" id="IPR044398">
    <property type="entry name" value="Globin-sensor_dom"/>
</dbReference>
<keyword evidence="1 2" id="KW-0807">Transducer</keyword>
<dbReference type="GO" id="GO:0020037">
    <property type="term" value="F:heme binding"/>
    <property type="evidence" value="ECO:0007669"/>
    <property type="project" value="InterPro"/>
</dbReference>
<feature type="domain" description="Methyl-accepting transducer" evidence="4">
    <location>
        <begin position="201"/>
        <end position="421"/>
    </location>
</feature>
<dbReference type="InterPro" id="IPR004089">
    <property type="entry name" value="MCPsignal_dom"/>
</dbReference>
<dbReference type="SMART" id="SM00283">
    <property type="entry name" value="MA"/>
    <property type="match status" value="1"/>
</dbReference>
<dbReference type="Gene3D" id="1.10.287.950">
    <property type="entry name" value="Methyl-accepting chemotaxis protein"/>
    <property type="match status" value="1"/>
</dbReference>
<dbReference type="RefSeq" id="WP_083334724.1">
    <property type="nucleotide sequence ID" value="NZ_FNHF01000001.1"/>
</dbReference>
<dbReference type="SUPFAM" id="SSF58104">
    <property type="entry name" value="Methyl-accepting chemotaxis protein (MCP) signaling domain"/>
    <property type="match status" value="1"/>
</dbReference>
<dbReference type="PANTHER" id="PTHR32089:SF118">
    <property type="entry name" value="HEME-BASED AEROTACTIC TRANSDUCER HEMAT"/>
    <property type="match status" value="1"/>
</dbReference>
<evidence type="ECO:0000256" key="3">
    <source>
        <dbReference type="SAM" id="Coils"/>
    </source>
</evidence>
<dbReference type="Proteomes" id="UP000182347">
    <property type="component" value="Unassembled WGS sequence"/>
</dbReference>
<feature type="coiled-coil region" evidence="3">
    <location>
        <begin position="178"/>
        <end position="209"/>
    </location>
</feature>
<accession>A0A1G9P935</accession>
<dbReference type="PROSITE" id="PS50111">
    <property type="entry name" value="CHEMOTAXIS_TRANSDUC_2"/>
    <property type="match status" value="1"/>
</dbReference>
<dbReference type="CDD" id="cd11386">
    <property type="entry name" value="MCP_signal"/>
    <property type="match status" value="1"/>
</dbReference>
<dbReference type="EMBL" id="FNHF01000001">
    <property type="protein sequence ID" value="SDL95269.1"/>
    <property type="molecule type" value="Genomic_DNA"/>
</dbReference>
<evidence type="ECO:0000259" key="4">
    <source>
        <dbReference type="PROSITE" id="PS50111"/>
    </source>
</evidence>
<dbReference type="Pfam" id="PF11563">
    <property type="entry name" value="Protoglobin"/>
    <property type="match status" value="1"/>
</dbReference>
<dbReference type="GO" id="GO:0019825">
    <property type="term" value="F:oxygen binding"/>
    <property type="evidence" value="ECO:0007669"/>
    <property type="project" value="InterPro"/>
</dbReference>
<dbReference type="GO" id="GO:0016020">
    <property type="term" value="C:membrane"/>
    <property type="evidence" value="ECO:0007669"/>
    <property type="project" value="InterPro"/>
</dbReference>
<evidence type="ECO:0000313" key="5">
    <source>
        <dbReference type="EMBL" id="SDL95269.1"/>
    </source>
</evidence>
<dbReference type="GO" id="GO:0007165">
    <property type="term" value="P:signal transduction"/>
    <property type="evidence" value="ECO:0007669"/>
    <property type="project" value="UniProtKB-KW"/>
</dbReference>
<proteinExistence type="predicted"/>
<evidence type="ECO:0000256" key="2">
    <source>
        <dbReference type="PROSITE-ProRule" id="PRU00284"/>
    </source>
</evidence>
<dbReference type="InterPro" id="IPR039379">
    <property type="entry name" value="Protoglobin_sensor_dom"/>
</dbReference>
<dbReference type="Pfam" id="PF00015">
    <property type="entry name" value="MCPsignal"/>
    <property type="match status" value="1"/>
</dbReference>
<name>A0A1G9P935_9BACI</name>